<dbReference type="GO" id="GO:0004499">
    <property type="term" value="F:N,N-dimethylaniline monooxygenase activity"/>
    <property type="evidence" value="ECO:0007669"/>
    <property type="project" value="InterPro"/>
</dbReference>
<dbReference type="PRINTS" id="PR00469">
    <property type="entry name" value="PNDRDTASEII"/>
</dbReference>
<dbReference type="SUPFAM" id="SSF51735">
    <property type="entry name" value="NAD(P)-binding Rossmann-fold domains"/>
    <property type="match status" value="1"/>
</dbReference>
<evidence type="ECO:0000256" key="3">
    <source>
        <dbReference type="ARBA" id="ARBA00022827"/>
    </source>
</evidence>
<dbReference type="OrthoDB" id="66881at2759"/>
<feature type="transmembrane region" description="Helical" evidence="5">
    <location>
        <begin position="485"/>
        <end position="509"/>
    </location>
</feature>
<dbReference type="InterPro" id="IPR020946">
    <property type="entry name" value="Flavin_mOase-like"/>
</dbReference>
<dbReference type="EMBL" id="VXIT01000009">
    <property type="protein sequence ID" value="KAA6410347.1"/>
    <property type="molecule type" value="Genomic_DNA"/>
</dbReference>
<keyword evidence="2" id="KW-0285">Flavoprotein</keyword>
<evidence type="ECO:0000256" key="1">
    <source>
        <dbReference type="ARBA" id="ARBA00009183"/>
    </source>
</evidence>
<evidence type="ECO:0000313" key="7">
    <source>
        <dbReference type="Proteomes" id="UP000324767"/>
    </source>
</evidence>
<dbReference type="InterPro" id="IPR036188">
    <property type="entry name" value="FAD/NAD-bd_sf"/>
</dbReference>
<gene>
    <name evidence="6" type="ORF">FRX48_05768</name>
</gene>
<comment type="caution">
    <text evidence="6">The sequence shown here is derived from an EMBL/GenBank/DDBJ whole genome shotgun (WGS) entry which is preliminary data.</text>
</comment>
<keyword evidence="3" id="KW-0274">FAD</keyword>
<dbReference type="InterPro" id="IPR050346">
    <property type="entry name" value="FMO-like"/>
</dbReference>
<keyword evidence="4" id="KW-0560">Oxidoreductase</keyword>
<protein>
    <submittedName>
        <fullName evidence="6">FAD NAD(P)-binding domain-containing</fullName>
    </submittedName>
</protein>
<dbReference type="PANTHER" id="PTHR23023">
    <property type="entry name" value="DIMETHYLANILINE MONOOXYGENASE"/>
    <property type="match status" value="1"/>
</dbReference>
<dbReference type="AlphaFoldDB" id="A0A5M8PLF5"/>
<comment type="similarity">
    <text evidence="1">Belongs to the FMO family.</text>
</comment>
<evidence type="ECO:0000313" key="6">
    <source>
        <dbReference type="EMBL" id="KAA6410347.1"/>
    </source>
</evidence>
<organism evidence="6 7">
    <name type="scientific">Lasallia pustulata</name>
    <dbReference type="NCBI Taxonomy" id="136370"/>
    <lineage>
        <taxon>Eukaryota</taxon>
        <taxon>Fungi</taxon>
        <taxon>Dikarya</taxon>
        <taxon>Ascomycota</taxon>
        <taxon>Pezizomycotina</taxon>
        <taxon>Lecanoromycetes</taxon>
        <taxon>OSLEUM clade</taxon>
        <taxon>Umbilicariomycetidae</taxon>
        <taxon>Umbilicariales</taxon>
        <taxon>Umbilicariaceae</taxon>
        <taxon>Lasallia</taxon>
    </lineage>
</organism>
<dbReference type="PRINTS" id="PR00368">
    <property type="entry name" value="FADPNR"/>
</dbReference>
<keyword evidence="5" id="KW-1133">Transmembrane helix</keyword>
<dbReference type="Gene3D" id="3.50.50.60">
    <property type="entry name" value="FAD/NAD(P)-binding domain"/>
    <property type="match status" value="1"/>
</dbReference>
<dbReference type="InterPro" id="IPR036291">
    <property type="entry name" value="NAD(P)-bd_dom_sf"/>
</dbReference>
<dbReference type="SUPFAM" id="SSF51905">
    <property type="entry name" value="FAD/NAD(P)-binding domain"/>
    <property type="match status" value="1"/>
</dbReference>
<dbReference type="Pfam" id="PF00743">
    <property type="entry name" value="FMO-like"/>
    <property type="match status" value="1"/>
</dbReference>
<evidence type="ECO:0000256" key="2">
    <source>
        <dbReference type="ARBA" id="ARBA00022630"/>
    </source>
</evidence>
<keyword evidence="5" id="KW-0812">Transmembrane</keyword>
<dbReference type="GO" id="GO:0050660">
    <property type="term" value="F:flavin adenine dinucleotide binding"/>
    <property type="evidence" value="ECO:0007669"/>
    <property type="project" value="InterPro"/>
</dbReference>
<reference evidence="6 7" key="1">
    <citation type="submission" date="2019-09" db="EMBL/GenBank/DDBJ databases">
        <title>The hologenome of the rock-dwelling lichen Lasallia pustulata.</title>
        <authorList>
            <person name="Greshake Tzovaras B."/>
            <person name="Segers F."/>
            <person name="Bicker A."/>
            <person name="Dal Grande F."/>
            <person name="Otte J."/>
            <person name="Hankeln T."/>
            <person name="Schmitt I."/>
            <person name="Ebersberger I."/>
        </authorList>
    </citation>
    <scope>NUCLEOTIDE SEQUENCE [LARGE SCALE GENOMIC DNA]</scope>
    <source>
        <strain evidence="6">A1-1</strain>
    </source>
</reference>
<proteinExistence type="inferred from homology"/>
<evidence type="ECO:0000256" key="4">
    <source>
        <dbReference type="ARBA" id="ARBA00023002"/>
    </source>
</evidence>
<feature type="transmembrane region" description="Helical" evidence="5">
    <location>
        <begin position="515"/>
        <end position="532"/>
    </location>
</feature>
<sequence length="549" mass="61382">MSQYPISFLGTGRVAPQGSGYKAPSFLRAGGALAKLQAQFADLAADQLTIMAQIDLIQWIYTLVQRVLDKLLSPRPPPPNAVLSRPRIAVIGAGLTGVSAAAHCVGHGFDVTIFEAGDEKNLGGIWSRVNNTSGLQIHSIMYRFFPSLQWGSGYPDRQQIVSQITYLWKQYGLQNRTKFNTRVASVYKDKQGRWLINDPANGRFDGVVAAVGTCGEPKMPHLPNQEVFRGEICHSSQLDGKTAEGKKVLIIGGGASAVEALEFVVHTNAANTAVLSRSDKWIIPRNALVDMLLALNVFGEETVFSWIPEGLLRLFFYRDLKDLAPTKGLFTGTPMVNSDIFHQIRQGHAEWLRGDIIGFTEHGIRFNRRAPGVPKGGPGREEEVPGDMVIMATGFQRPSLSFLPEKVFQDPYQPPNWYLQVFPPEEVSICANNCTYVNAIGTVGNYHIGIYTRLLLMFLVDPLARPREAWMKRWIDMTRWLKSKAPGGAFDFFTYSELLYWFVFCIVINPFRWKWAFFVFFGIGTALPLAVVKHEDRIRNGLGMSKRYS</sequence>
<dbReference type="Proteomes" id="UP000324767">
    <property type="component" value="Unassembled WGS sequence"/>
</dbReference>
<evidence type="ECO:0000256" key="5">
    <source>
        <dbReference type="SAM" id="Phobius"/>
    </source>
</evidence>
<dbReference type="GO" id="GO:0050661">
    <property type="term" value="F:NADP binding"/>
    <property type="evidence" value="ECO:0007669"/>
    <property type="project" value="InterPro"/>
</dbReference>
<accession>A0A5M8PLF5</accession>
<name>A0A5M8PLF5_9LECA</name>
<keyword evidence="5" id="KW-0472">Membrane</keyword>